<proteinExistence type="predicted"/>
<comment type="caution">
    <text evidence="1">The sequence shown here is derived from an EMBL/GenBank/DDBJ whole genome shotgun (WGS) entry which is preliminary data.</text>
</comment>
<sequence length="124" mass="13377">MLAGLGSTAAARGGILSSNPLDFWLAWGLILDGNKPVNLLKWWSQQKRAGNTHGGLCKSWICSSLDRYGQGSRRAIQAGRRAWNGQSSGTRACITSSGGLCSYNSTEEKWKKWKKCLPSSGGLC</sequence>
<keyword evidence="2" id="KW-1185">Reference proteome</keyword>
<organism evidence="1 2">
    <name type="scientific">Puccinia striiformis f. sp. tritici PST-78</name>
    <dbReference type="NCBI Taxonomy" id="1165861"/>
    <lineage>
        <taxon>Eukaryota</taxon>
        <taxon>Fungi</taxon>
        <taxon>Dikarya</taxon>
        <taxon>Basidiomycota</taxon>
        <taxon>Pucciniomycotina</taxon>
        <taxon>Pucciniomycetes</taxon>
        <taxon>Pucciniales</taxon>
        <taxon>Pucciniaceae</taxon>
        <taxon>Puccinia</taxon>
    </lineage>
</organism>
<dbReference type="AlphaFoldDB" id="A0A0L0VKV5"/>
<evidence type="ECO:0000313" key="2">
    <source>
        <dbReference type="Proteomes" id="UP000054564"/>
    </source>
</evidence>
<dbReference type="EMBL" id="AJIL01000041">
    <property type="protein sequence ID" value="KNE99900.1"/>
    <property type="molecule type" value="Genomic_DNA"/>
</dbReference>
<accession>A0A0L0VKV5</accession>
<name>A0A0L0VKV5_9BASI</name>
<dbReference type="Proteomes" id="UP000054564">
    <property type="component" value="Unassembled WGS sequence"/>
</dbReference>
<reference evidence="2" key="1">
    <citation type="submission" date="2014-03" db="EMBL/GenBank/DDBJ databases">
        <title>The Genome Sequence of Puccinia striiformis f. sp. tritici PST-78.</title>
        <authorList>
            <consortium name="The Broad Institute Genome Sequencing Platform"/>
            <person name="Cuomo C."/>
            <person name="Hulbert S."/>
            <person name="Chen X."/>
            <person name="Walker B."/>
            <person name="Young S.K."/>
            <person name="Zeng Q."/>
            <person name="Gargeya S."/>
            <person name="Fitzgerald M."/>
            <person name="Haas B."/>
            <person name="Abouelleil A."/>
            <person name="Alvarado L."/>
            <person name="Arachchi H.M."/>
            <person name="Berlin A.M."/>
            <person name="Chapman S.B."/>
            <person name="Goldberg J."/>
            <person name="Griggs A."/>
            <person name="Gujja S."/>
            <person name="Hansen M."/>
            <person name="Howarth C."/>
            <person name="Imamovic A."/>
            <person name="Larimer J."/>
            <person name="McCowan C."/>
            <person name="Montmayeur A."/>
            <person name="Murphy C."/>
            <person name="Neiman D."/>
            <person name="Pearson M."/>
            <person name="Priest M."/>
            <person name="Roberts A."/>
            <person name="Saif S."/>
            <person name="Shea T."/>
            <person name="Sisk P."/>
            <person name="Sykes S."/>
            <person name="Wortman J."/>
            <person name="Nusbaum C."/>
            <person name="Birren B."/>
        </authorList>
    </citation>
    <scope>NUCLEOTIDE SEQUENCE [LARGE SCALE GENOMIC DNA]</scope>
    <source>
        <strain evidence="2">race PST-78</strain>
    </source>
</reference>
<evidence type="ECO:0000313" key="1">
    <source>
        <dbReference type="EMBL" id="KNE99900.1"/>
    </source>
</evidence>
<protein>
    <submittedName>
        <fullName evidence="1">Uncharacterized protein</fullName>
    </submittedName>
</protein>
<gene>
    <name evidence="1" type="ORF">PSTG_06753</name>
</gene>